<comment type="catalytic activity">
    <reaction evidence="2">
        <text>Hydrolysis of proteins in presence of ATP.</text>
        <dbReference type="EC" id="3.4.21.53"/>
    </reaction>
</comment>
<dbReference type="PANTHER" id="PTHR10046">
    <property type="entry name" value="ATP DEPENDENT LON PROTEASE FAMILY MEMBER"/>
    <property type="match status" value="1"/>
</dbReference>
<feature type="domain" description="Lon proteolytic" evidence="3">
    <location>
        <begin position="346"/>
        <end position="543"/>
    </location>
</feature>
<dbReference type="PROSITE" id="PS51786">
    <property type="entry name" value="LON_PROTEOLYTIC"/>
    <property type="match status" value="1"/>
</dbReference>
<dbReference type="Proteomes" id="UP000017834">
    <property type="component" value="Unassembled WGS sequence"/>
</dbReference>
<comment type="caution">
    <text evidence="4">The sequence shown here is derived from an EMBL/GenBank/DDBJ whole genome shotgun (WGS) entry which is preliminary data.</text>
</comment>
<keyword evidence="2" id="KW-0720">Serine protease</keyword>
<keyword evidence="5" id="KW-1185">Reference proteome</keyword>
<feature type="active site" evidence="2">
    <location>
        <position position="438"/>
    </location>
</feature>
<dbReference type="EMBL" id="AXOM01000051">
    <property type="protein sequence ID" value="ESS56796.1"/>
    <property type="molecule type" value="Genomic_DNA"/>
</dbReference>
<evidence type="ECO:0000313" key="5">
    <source>
        <dbReference type="Proteomes" id="UP000017834"/>
    </source>
</evidence>
<proteinExistence type="inferred from homology"/>
<dbReference type="EC" id="3.4.21.53" evidence="2"/>
<dbReference type="InterPro" id="IPR027065">
    <property type="entry name" value="Lon_Prtase"/>
</dbReference>
<dbReference type="SUPFAM" id="SSF54211">
    <property type="entry name" value="Ribosomal protein S5 domain 2-like"/>
    <property type="match status" value="1"/>
</dbReference>
<evidence type="ECO:0000259" key="3">
    <source>
        <dbReference type="PROSITE" id="PS51786"/>
    </source>
</evidence>
<dbReference type="InterPro" id="IPR041699">
    <property type="entry name" value="AAA_32"/>
</dbReference>
<sequence length="581" mass="65051">MTTTKLEWNDLVPDTDSYQDVFESSALASETDFSLADTQPRLQYALEQLLYPRATSRFLLTKAPEEAEYLTLIGETLTSLLPATHTPLGGQYDINGSTVHFEPTTNPASNFVGKQPVVVADWVEAEQLFGCLRQFNQEITLQPGLVHQANGGVLLISLRALLAQPLLWMRLKTMVTQRRFDWVSFDESRPLPVSVPSMPLDLKVVLVGERDSLAEFQEMEPELAAQAIYSEYEETLQVTDSDTLRVWRQWVEQTASAAQLPMPAADAWATLIREAVRYTGDQETLPLCPLWLSRQLREVAALTADDTFDNDALTSMLAQREWREGFLAERMQDEILLEQILIETEGERIGQVNALSVIEFPGHPRAFGEPSRISCVVHIGDGEFNDIERKAELGGNIHAKGMMIMQAFLMSELDLEQQIPFSASLTFEQSYSEVDGDSASMAELCALISALAEVPVNQRLAITGSVDQFGRCQPVGGLNEKIEGFFAICQQRELTGEQGVIIPSANVRHLCLRQELLDAIEAKQFSIWAVDDVTDALPLLMGLAWDAEGQTNLKQIILERIAQATQQEARHRFPWPLRWLN</sequence>
<comment type="similarity">
    <text evidence="2">Belongs to the peptidase S16 family.</text>
</comment>
<evidence type="ECO:0000256" key="1">
    <source>
        <dbReference type="ARBA" id="ARBA00022670"/>
    </source>
</evidence>
<dbReference type="Gene3D" id="3.40.50.300">
    <property type="entry name" value="P-loop containing nucleotide triphosphate hydrolases"/>
    <property type="match status" value="1"/>
</dbReference>
<gene>
    <name evidence="4" type="ORF">EDP2_161</name>
</gene>
<evidence type="ECO:0000256" key="2">
    <source>
        <dbReference type="PROSITE-ProRule" id="PRU01122"/>
    </source>
</evidence>
<dbReference type="Pfam" id="PF05362">
    <property type="entry name" value="Lon_C"/>
    <property type="match status" value="1"/>
</dbReference>
<keyword evidence="2" id="KW-0378">Hydrolase</keyword>
<dbReference type="Gene3D" id="3.30.230.10">
    <property type="match status" value="1"/>
</dbReference>
<keyword evidence="1 2" id="KW-0645">Protease</keyword>
<dbReference type="InterPro" id="IPR020568">
    <property type="entry name" value="Ribosomal_Su5_D2-typ_SF"/>
</dbReference>
<evidence type="ECO:0000313" key="4">
    <source>
        <dbReference type="EMBL" id="ESS56796.1"/>
    </source>
</evidence>
<protein>
    <recommendedName>
        <fullName evidence="2">endopeptidase La</fullName>
        <ecNumber evidence="2">3.4.21.53</ecNumber>
    </recommendedName>
</protein>
<organism evidence="4 5">
    <name type="scientific">Enterobacter cloacae S611</name>
    <dbReference type="NCBI Taxonomy" id="1399146"/>
    <lineage>
        <taxon>Bacteria</taxon>
        <taxon>Pseudomonadati</taxon>
        <taxon>Pseudomonadota</taxon>
        <taxon>Gammaproteobacteria</taxon>
        <taxon>Enterobacterales</taxon>
        <taxon>Enterobacteriaceae</taxon>
        <taxon>Enterobacter</taxon>
        <taxon>Enterobacter cloacae complex</taxon>
    </lineage>
</organism>
<dbReference type="InterPro" id="IPR027417">
    <property type="entry name" value="P-loop_NTPase"/>
</dbReference>
<accession>A0ABN0Q474</accession>
<dbReference type="PRINTS" id="PR00830">
    <property type="entry name" value="ENDOLAPTASE"/>
</dbReference>
<dbReference type="InterPro" id="IPR014721">
    <property type="entry name" value="Ribsml_uS5_D2-typ_fold_subgr"/>
</dbReference>
<feature type="active site" evidence="2">
    <location>
        <position position="481"/>
    </location>
</feature>
<reference evidence="4 5" key="1">
    <citation type="journal article" date="2014" name="Genome Announc.">
        <title>Draft Genome Sequence of Enterobacter cloacae Strain S611.</title>
        <authorList>
            <person name="Wang D."/>
            <person name="Han C.S."/>
            <person name="Dichosa A.E."/>
            <person name="Gleasner C.D."/>
            <person name="Johnson S.L."/>
            <person name="Daligault H.E."/>
            <person name="Davenport K.W."/>
            <person name="Li P.E."/>
            <person name="Pierson E.A."/>
            <person name="Pierson L.S.III."/>
        </authorList>
    </citation>
    <scope>NUCLEOTIDE SEQUENCE [LARGE SCALE GENOMIC DNA]</scope>
    <source>
        <strain evidence="4 5">S611</strain>
    </source>
</reference>
<dbReference type="Pfam" id="PF13654">
    <property type="entry name" value="AAA_32"/>
    <property type="match status" value="1"/>
</dbReference>
<dbReference type="InterPro" id="IPR008269">
    <property type="entry name" value="Lon_proteolytic"/>
</dbReference>
<name>A0ABN0Q474_ENTCL</name>